<dbReference type="PROSITE" id="PS50053">
    <property type="entry name" value="UBIQUITIN_2"/>
    <property type="match status" value="1"/>
</dbReference>
<reference evidence="12" key="1">
    <citation type="submission" date="2012-07" db="EMBL/GenBank/DDBJ databases">
        <title>Genome of the Chinese tree shrew, a rising model animal genetically related to primates.</title>
        <authorList>
            <person name="Zhang G."/>
            <person name="Fan Y."/>
            <person name="Yao Y."/>
            <person name="Huang Z."/>
        </authorList>
    </citation>
    <scope>NUCLEOTIDE SEQUENCE [LARGE SCALE GENOMIC DNA]</scope>
</reference>
<dbReference type="InterPro" id="IPR000626">
    <property type="entry name" value="Ubiquitin-like_dom"/>
</dbReference>
<keyword evidence="6" id="KW-0677">Repeat</keyword>
<evidence type="ECO:0000256" key="8">
    <source>
        <dbReference type="ARBA" id="ARBA00023242"/>
    </source>
</evidence>
<dbReference type="GO" id="GO:0005634">
    <property type="term" value="C:nucleus"/>
    <property type="evidence" value="ECO:0007669"/>
    <property type="project" value="UniProtKB-SubCell"/>
</dbReference>
<evidence type="ECO:0000259" key="10">
    <source>
        <dbReference type="PROSITE" id="PS50053"/>
    </source>
</evidence>
<evidence type="ECO:0000256" key="3">
    <source>
        <dbReference type="ARBA" id="ARBA00008430"/>
    </source>
</evidence>
<evidence type="ECO:0000313" key="12">
    <source>
        <dbReference type="Proteomes" id="UP000011518"/>
    </source>
</evidence>
<evidence type="ECO:0000256" key="4">
    <source>
        <dbReference type="ARBA" id="ARBA00022490"/>
    </source>
</evidence>
<keyword evidence="12" id="KW-1185">Reference proteome</keyword>
<name>L9KGB5_TUPCH</name>
<evidence type="ECO:0000313" key="11">
    <source>
        <dbReference type="EMBL" id="ELW61771.1"/>
    </source>
</evidence>
<keyword evidence="8" id="KW-0539">Nucleus</keyword>
<dbReference type="Pfam" id="PF00240">
    <property type="entry name" value="ubiquitin"/>
    <property type="match status" value="1"/>
</dbReference>
<feature type="domain" description="Ubiquitin-like" evidence="10">
    <location>
        <begin position="1"/>
        <end position="37"/>
    </location>
</feature>
<keyword evidence="5" id="KW-1017">Isopeptide bond</keyword>
<evidence type="ECO:0000256" key="7">
    <source>
        <dbReference type="ARBA" id="ARBA00022843"/>
    </source>
</evidence>
<sequence>MQIFVKSLTGKTITLKAEPRDSAENVKAKVQDEEGSPLGNSTGNVRADSWKLATLSPMATSRAHPLSRSFICEAASSPSSASLPRVTSVTGRSAVSVTHACSPCHQLPQEDVWPHQRPAPQTVK</sequence>
<organism evidence="11 12">
    <name type="scientific">Tupaia chinensis</name>
    <name type="common">Chinese tree shrew</name>
    <name type="synonym">Tupaia belangeri chinensis</name>
    <dbReference type="NCBI Taxonomy" id="246437"/>
    <lineage>
        <taxon>Eukaryota</taxon>
        <taxon>Metazoa</taxon>
        <taxon>Chordata</taxon>
        <taxon>Craniata</taxon>
        <taxon>Vertebrata</taxon>
        <taxon>Euteleostomi</taxon>
        <taxon>Mammalia</taxon>
        <taxon>Eutheria</taxon>
        <taxon>Euarchontoglires</taxon>
        <taxon>Scandentia</taxon>
        <taxon>Tupaiidae</taxon>
        <taxon>Tupaia</taxon>
    </lineage>
</organism>
<feature type="region of interest" description="Disordered" evidence="9">
    <location>
        <begin position="19"/>
        <end position="45"/>
    </location>
</feature>
<gene>
    <name evidence="11" type="ORF">TREES_T100001804</name>
</gene>
<accession>L9KGB5</accession>
<dbReference type="PANTHER" id="PTHR10666">
    <property type="entry name" value="UBIQUITIN"/>
    <property type="match status" value="1"/>
</dbReference>
<dbReference type="InParanoid" id="L9KGB5"/>
<dbReference type="InterPro" id="IPR050158">
    <property type="entry name" value="Ubiquitin_ubiquitin-like"/>
</dbReference>
<comment type="similarity">
    <text evidence="3">Belongs to the ubiquitin family.</text>
</comment>
<comment type="subcellular location">
    <subcellularLocation>
        <location evidence="2">Cytoplasm</location>
    </subcellularLocation>
    <subcellularLocation>
        <location evidence="1">Nucleus</location>
    </subcellularLocation>
</comment>
<evidence type="ECO:0000256" key="1">
    <source>
        <dbReference type="ARBA" id="ARBA00004123"/>
    </source>
</evidence>
<proteinExistence type="inferred from homology"/>
<keyword evidence="4" id="KW-0963">Cytoplasm</keyword>
<dbReference type="Proteomes" id="UP000011518">
    <property type="component" value="Unassembled WGS sequence"/>
</dbReference>
<dbReference type="InterPro" id="IPR029071">
    <property type="entry name" value="Ubiquitin-like_domsf"/>
</dbReference>
<evidence type="ECO:0000256" key="6">
    <source>
        <dbReference type="ARBA" id="ARBA00022737"/>
    </source>
</evidence>
<dbReference type="AlphaFoldDB" id="L9KGB5"/>
<evidence type="ECO:0000256" key="2">
    <source>
        <dbReference type="ARBA" id="ARBA00004496"/>
    </source>
</evidence>
<dbReference type="SUPFAM" id="SSF54236">
    <property type="entry name" value="Ubiquitin-like"/>
    <property type="match status" value="1"/>
</dbReference>
<dbReference type="GO" id="GO:0005737">
    <property type="term" value="C:cytoplasm"/>
    <property type="evidence" value="ECO:0007669"/>
    <property type="project" value="UniProtKB-SubCell"/>
</dbReference>
<evidence type="ECO:0000256" key="5">
    <source>
        <dbReference type="ARBA" id="ARBA00022499"/>
    </source>
</evidence>
<dbReference type="Gene3D" id="3.10.20.90">
    <property type="entry name" value="Phosphatidylinositol 3-kinase Catalytic Subunit, Chain A, domain 1"/>
    <property type="match status" value="1"/>
</dbReference>
<dbReference type="EMBL" id="KB320856">
    <property type="protein sequence ID" value="ELW61771.1"/>
    <property type="molecule type" value="Genomic_DNA"/>
</dbReference>
<keyword evidence="7" id="KW-0832">Ubl conjugation</keyword>
<dbReference type="FunFam" id="3.10.20.90:FF:000469">
    <property type="entry name" value="Polyubiquitin-C"/>
    <property type="match status" value="1"/>
</dbReference>
<protein>
    <submittedName>
        <fullName evidence="11">Ubiquitin</fullName>
    </submittedName>
</protein>
<reference evidence="12" key="2">
    <citation type="journal article" date="2013" name="Nat. Commun.">
        <title>Genome of the Chinese tree shrew.</title>
        <authorList>
            <person name="Fan Y."/>
            <person name="Huang Z.Y."/>
            <person name="Cao C.C."/>
            <person name="Chen C.S."/>
            <person name="Chen Y.X."/>
            <person name="Fan D.D."/>
            <person name="He J."/>
            <person name="Hou H.L."/>
            <person name="Hu L."/>
            <person name="Hu X.T."/>
            <person name="Jiang X.T."/>
            <person name="Lai R."/>
            <person name="Lang Y.S."/>
            <person name="Liang B."/>
            <person name="Liao S.G."/>
            <person name="Mu D."/>
            <person name="Ma Y.Y."/>
            <person name="Niu Y.Y."/>
            <person name="Sun X.Q."/>
            <person name="Xia J.Q."/>
            <person name="Xiao J."/>
            <person name="Xiong Z.Q."/>
            <person name="Xu L."/>
            <person name="Yang L."/>
            <person name="Zhang Y."/>
            <person name="Zhao W."/>
            <person name="Zhao X.D."/>
            <person name="Zheng Y.T."/>
            <person name="Zhou J.M."/>
            <person name="Zhu Y.B."/>
            <person name="Zhang G.J."/>
            <person name="Wang J."/>
            <person name="Yao Y.G."/>
        </authorList>
    </citation>
    <scope>NUCLEOTIDE SEQUENCE [LARGE SCALE GENOMIC DNA]</scope>
</reference>
<dbReference type="STRING" id="246437.L9KGB5"/>
<evidence type="ECO:0000256" key="9">
    <source>
        <dbReference type="SAM" id="MobiDB-lite"/>
    </source>
</evidence>
<feature type="compositionally biased region" description="Basic and acidic residues" evidence="9">
    <location>
        <begin position="19"/>
        <end position="32"/>
    </location>
</feature>